<dbReference type="InterPro" id="IPR003439">
    <property type="entry name" value="ABC_transporter-like_ATP-bd"/>
</dbReference>
<sequence>MECDSTEPIVSVRGLTIATSSGTTLLSVDKFDIFLGDKIAITGRSGSGKTMLLRALCGATTPGIVVTGDIKRARRTSLIMQDSLGSLNPLVRCNKQVRFMAASKQVAEQALTSCGITGELGRRYPLELSGGQRQRVAIAGALASHPELLLADEPTSALDPIATLEVIDALDTFHESTGGAVVVSTHTMGVAKRLGTRQLHVADGKVVEL</sequence>
<dbReference type="GeneID" id="93974099"/>
<evidence type="ECO:0000256" key="2">
    <source>
        <dbReference type="ARBA" id="ARBA00022840"/>
    </source>
</evidence>
<dbReference type="PANTHER" id="PTHR24220">
    <property type="entry name" value="IMPORT ATP-BINDING PROTEIN"/>
    <property type="match status" value="1"/>
</dbReference>
<accession>A0AAU8PNX8</accession>
<evidence type="ECO:0000313" key="4">
    <source>
        <dbReference type="EMBL" id="AFK17194.1"/>
    </source>
</evidence>
<dbReference type="InterPro" id="IPR003593">
    <property type="entry name" value="AAA+_ATPase"/>
</dbReference>
<dbReference type="KEGG" id="coe:CP258_07995"/>
<dbReference type="InterPro" id="IPR015854">
    <property type="entry name" value="ABC_transpr_LolD-like"/>
</dbReference>
<dbReference type="PANTHER" id="PTHR24220:SF676">
    <property type="entry name" value="OLIGOPEPTIDE TRANSPORT ATP-BINDING PROTEIN AMIE"/>
    <property type="match status" value="1"/>
</dbReference>
<dbReference type="GO" id="GO:0005886">
    <property type="term" value="C:plasma membrane"/>
    <property type="evidence" value="ECO:0007669"/>
    <property type="project" value="TreeGrafter"/>
</dbReference>
<evidence type="ECO:0000259" key="3">
    <source>
        <dbReference type="PROSITE" id="PS50893"/>
    </source>
</evidence>
<dbReference type="GO" id="GO:0005524">
    <property type="term" value="F:ATP binding"/>
    <property type="evidence" value="ECO:0007669"/>
    <property type="project" value="UniProtKB-KW"/>
</dbReference>
<evidence type="ECO:0000313" key="5">
    <source>
        <dbReference type="Proteomes" id="UP000006465"/>
    </source>
</evidence>
<dbReference type="RefSeq" id="WP_013242426.1">
    <property type="nucleotide sequence ID" value="NC_017945.3"/>
</dbReference>
<dbReference type="PROSITE" id="PS00211">
    <property type="entry name" value="ABC_TRANSPORTER_1"/>
    <property type="match status" value="1"/>
</dbReference>
<organism evidence="4 5">
    <name type="scientific">Corynebacterium pseudotuberculosis 258</name>
    <dbReference type="NCBI Taxonomy" id="1168865"/>
    <lineage>
        <taxon>Bacteria</taxon>
        <taxon>Bacillati</taxon>
        <taxon>Actinomycetota</taxon>
        <taxon>Actinomycetes</taxon>
        <taxon>Mycobacteriales</taxon>
        <taxon>Corynebacteriaceae</taxon>
        <taxon>Corynebacterium</taxon>
    </lineage>
</organism>
<dbReference type="AlphaFoldDB" id="A0AAU8PNX8"/>
<dbReference type="InterPro" id="IPR027417">
    <property type="entry name" value="P-loop_NTPase"/>
</dbReference>
<dbReference type="SUPFAM" id="SSF52540">
    <property type="entry name" value="P-loop containing nucleoside triphosphate hydrolases"/>
    <property type="match status" value="1"/>
</dbReference>
<evidence type="ECO:0000256" key="1">
    <source>
        <dbReference type="ARBA" id="ARBA00022741"/>
    </source>
</evidence>
<dbReference type="Proteomes" id="UP000006465">
    <property type="component" value="Chromosome"/>
</dbReference>
<dbReference type="SMART" id="SM00382">
    <property type="entry name" value="AAA"/>
    <property type="match status" value="1"/>
</dbReference>
<reference evidence="4 5" key="1">
    <citation type="journal article" date="2013" name="J. Biotechnol.">
        <title>Genome sequence of Corynebacterium pseudotuberculosis biovar equi strain 258 and prediction of antigenic targets to improve biotechnological vaccine production.</title>
        <authorList>
            <person name="Soares S.C."/>
            <person name="Trost E."/>
            <person name="Ramos R.T."/>
            <person name="Carneiro A.R."/>
            <person name="Santos A.R."/>
            <person name="Pinto A.C."/>
            <person name="Barbosa E."/>
            <person name="Aburjaile F."/>
            <person name="Ali A."/>
            <person name="Diniz C.A."/>
            <person name="Hassan S.S."/>
            <person name="Fiaux K."/>
            <person name="Guimaraes L.C."/>
            <person name="Bakhtiar S.M."/>
            <person name="Pereira U."/>
            <person name="Almeida S.S."/>
            <person name="Abreu V.A."/>
            <person name="Rocha F.S."/>
            <person name="Dorella F.A."/>
            <person name="Miyoshi A."/>
            <person name="Silva A."/>
            <person name="Azevedo V."/>
            <person name="Tauch A."/>
        </authorList>
    </citation>
    <scope>NUCLEOTIDE SEQUENCE [LARGE SCALE GENOMIC DNA]</scope>
    <source>
        <strain evidence="4 5">258</strain>
    </source>
</reference>
<dbReference type="GO" id="GO:0016887">
    <property type="term" value="F:ATP hydrolysis activity"/>
    <property type="evidence" value="ECO:0007669"/>
    <property type="project" value="InterPro"/>
</dbReference>
<gene>
    <name evidence="4" type="ORF">CP258_07995</name>
</gene>
<feature type="domain" description="ABC transporter" evidence="3">
    <location>
        <begin position="10"/>
        <end position="209"/>
    </location>
</feature>
<proteinExistence type="predicted"/>
<dbReference type="GO" id="GO:0022857">
    <property type="term" value="F:transmembrane transporter activity"/>
    <property type="evidence" value="ECO:0007669"/>
    <property type="project" value="TreeGrafter"/>
</dbReference>
<keyword evidence="1" id="KW-0547">Nucleotide-binding</keyword>
<dbReference type="EMBL" id="CP003540">
    <property type="protein sequence ID" value="AFK17194.1"/>
    <property type="molecule type" value="Genomic_DNA"/>
</dbReference>
<protein>
    <submittedName>
        <fullName evidence="4">ATP-binding cassette domain-containing protein</fullName>
    </submittedName>
</protein>
<dbReference type="InterPro" id="IPR017871">
    <property type="entry name" value="ABC_transporter-like_CS"/>
</dbReference>
<keyword evidence="2 4" id="KW-0067">ATP-binding</keyword>
<dbReference type="PROSITE" id="PS50893">
    <property type="entry name" value="ABC_TRANSPORTER_2"/>
    <property type="match status" value="1"/>
</dbReference>
<dbReference type="Pfam" id="PF00005">
    <property type="entry name" value="ABC_tran"/>
    <property type="match status" value="1"/>
</dbReference>
<dbReference type="Gene3D" id="3.40.50.300">
    <property type="entry name" value="P-loop containing nucleotide triphosphate hydrolases"/>
    <property type="match status" value="1"/>
</dbReference>
<name>A0AAU8PNX8_CORPS</name>